<dbReference type="GeneID" id="87910076"/>
<gene>
    <name evidence="1" type="ORF">QC762_407109</name>
</gene>
<proteinExistence type="predicted"/>
<reference evidence="1 2" key="1">
    <citation type="journal article" date="2023" name="bioRxiv">
        <title>High-quality genome assemblies of four members of thePodospora anserinaspecies complex.</title>
        <authorList>
            <person name="Ament-Velasquez S.L."/>
            <person name="Vogan A.A."/>
            <person name="Wallerman O."/>
            <person name="Hartmann F."/>
            <person name="Gautier V."/>
            <person name="Silar P."/>
            <person name="Giraud T."/>
            <person name="Johannesson H."/>
        </authorList>
    </citation>
    <scope>NUCLEOTIDE SEQUENCE [LARGE SCALE GENOMIC DNA]</scope>
    <source>
        <strain evidence="1 2">CBS 415.72m</strain>
    </source>
</reference>
<keyword evidence="2" id="KW-1185">Reference proteome</keyword>
<dbReference type="EMBL" id="JAFFHA010000006">
    <property type="protein sequence ID" value="KAK4654824.1"/>
    <property type="molecule type" value="Genomic_DNA"/>
</dbReference>
<protein>
    <submittedName>
        <fullName evidence="1">Uncharacterized protein</fullName>
    </submittedName>
</protein>
<evidence type="ECO:0000313" key="1">
    <source>
        <dbReference type="EMBL" id="KAK4654824.1"/>
    </source>
</evidence>
<evidence type="ECO:0000313" key="2">
    <source>
        <dbReference type="Proteomes" id="UP001323405"/>
    </source>
</evidence>
<comment type="caution">
    <text evidence="1">The sequence shown here is derived from an EMBL/GenBank/DDBJ whole genome shotgun (WGS) entry which is preliminary data.</text>
</comment>
<dbReference type="Proteomes" id="UP001323405">
    <property type="component" value="Unassembled WGS sequence"/>
</dbReference>
<organism evidence="1 2">
    <name type="scientific">Podospora pseudocomata</name>
    <dbReference type="NCBI Taxonomy" id="2093779"/>
    <lineage>
        <taxon>Eukaryota</taxon>
        <taxon>Fungi</taxon>
        <taxon>Dikarya</taxon>
        <taxon>Ascomycota</taxon>
        <taxon>Pezizomycotina</taxon>
        <taxon>Sordariomycetes</taxon>
        <taxon>Sordariomycetidae</taxon>
        <taxon>Sordariales</taxon>
        <taxon>Podosporaceae</taxon>
        <taxon>Podospora</taxon>
    </lineage>
</organism>
<dbReference type="RefSeq" id="XP_062743799.1">
    <property type="nucleotide sequence ID" value="XM_062890170.1"/>
</dbReference>
<accession>A0ABR0GGD2</accession>
<name>A0ABR0GGD2_9PEZI</name>
<sequence>MNPYSWPMTSASGQETWRGAHNGIPLPAHGVLLIIAGNPQSVRIIAYIDESIEFSVIKTSVAQRLGTIVHPVPQQYSIMIPRVGLVTPEEWVTITCDIPEIGVERKTVNVQMAEWNDPLVHMFIGRRFLSQLLTVSPEATNYHTPPCSQSHVAAPSAAAEQPAPQLFLNGAAAVESPGSVIVQHGNNTPPMGFVTSFLGASSTHQLQVPNSHSPFSITHSTADFNSSSSWAPISAPSNIFSLNTFPTSSVTSGEPANYSLEDNNTTALTQNGGDATSFHFDANYDCDADHDYDADYDYDMLNAQAQAEEELFEGQCDDWTF</sequence>